<keyword evidence="10" id="KW-1185">Reference proteome</keyword>
<evidence type="ECO:0000256" key="3">
    <source>
        <dbReference type="ARBA" id="ARBA00022676"/>
    </source>
</evidence>
<dbReference type="InterPro" id="IPR050297">
    <property type="entry name" value="LipidA_mod_glycosyltrf_83"/>
</dbReference>
<keyword evidence="3" id="KW-0328">Glycosyltransferase</keyword>
<evidence type="ECO:0000256" key="5">
    <source>
        <dbReference type="ARBA" id="ARBA00022692"/>
    </source>
</evidence>
<evidence type="ECO:0008006" key="11">
    <source>
        <dbReference type="Google" id="ProtNLM"/>
    </source>
</evidence>
<dbReference type="AlphaFoldDB" id="A0A7W5G920"/>
<comment type="caution">
    <text evidence="9">The sequence shown here is derived from an EMBL/GenBank/DDBJ whole genome shotgun (WGS) entry which is preliminary data.</text>
</comment>
<dbReference type="PANTHER" id="PTHR33908">
    <property type="entry name" value="MANNOSYLTRANSFERASE YKCB-RELATED"/>
    <property type="match status" value="1"/>
</dbReference>
<feature type="transmembrane region" description="Helical" evidence="8">
    <location>
        <begin position="173"/>
        <end position="206"/>
    </location>
</feature>
<dbReference type="Proteomes" id="UP000518605">
    <property type="component" value="Unassembled WGS sequence"/>
</dbReference>
<keyword evidence="6 8" id="KW-1133">Transmembrane helix</keyword>
<keyword evidence="7 8" id="KW-0472">Membrane</keyword>
<feature type="transmembrane region" description="Helical" evidence="8">
    <location>
        <begin position="143"/>
        <end position="161"/>
    </location>
</feature>
<evidence type="ECO:0000256" key="4">
    <source>
        <dbReference type="ARBA" id="ARBA00022679"/>
    </source>
</evidence>
<sequence>MLVNIKPLFKLNKIDWVILLICSVISVLQFIYFVSQNSVASFYDEVRYYEIAKSILANGLFNITDELRTYLYPLLISIFYMFTDGRHENVKMVFSFFQFSIYIFTILLIAKTAYNYHNSKIIYFSVIVLGFLNSYLIQSTTLFLTDILASCFVVISLLYLLTTDLNKIFNSSVVAALLYCAVLIRPSSAVFMILFFLIALCRLIMIKDFKPLKFTIIGLLFLVIFLPQIYMNITKFNHFTPLIHLNLFEQQSIWATQFLKYATVVIDGEDPGLRYLTPWTIDSNISMLKLMSTNFIVFVAVFVTHIFGILDWGYVDTYIRNLSVSSRIIPSIFLYVQWFIIGLGILWMKLRNQLTFVTVSLLVTAIGYTFFIATTAIESRFGYPIYLILLFFSGFGIKFVIESFKTKKLIIFISFLMLLVICFSLYFSYYIDIQSNRIFWFN</sequence>
<gene>
    <name evidence="9" type="ORF">FHS16_000912</name>
</gene>
<dbReference type="GO" id="GO:0009103">
    <property type="term" value="P:lipopolysaccharide biosynthetic process"/>
    <property type="evidence" value="ECO:0007669"/>
    <property type="project" value="UniProtKB-ARBA"/>
</dbReference>
<accession>A0A7W5G920</accession>
<keyword evidence="5 8" id="KW-0812">Transmembrane</keyword>
<keyword evidence="4" id="KW-0808">Transferase</keyword>
<feature type="transmembrane region" description="Helical" evidence="8">
    <location>
        <begin position="90"/>
        <end position="109"/>
    </location>
</feature>
<feature type="transmembrane region" description="Helical" evidence="8">
    <location>
        <begin position="295"/>
        <end position="315"/>
    </location>
</feature>
<dbReference type="PANTHER" id="PTHR33908:SF11">
    <property type="entry name" value="MEMBRANE PROTEIN"/>
    <property type="match status" value="1"/>
</dbReference>
<evidence type="ECO:0000256" key="1">
    <source>
        <dbReference type="ARBA" id="ARBA00004651"/>
    </source>
</evidence>
<keyword evidence="2" id="KW-1003">Cell membrane</keyword>
<dbReference type="EMBL" id="JACHXW010000002">
    <property type="protein sequence ID" value="MBB3150878.1"/>
    <property type="molecule type" value="Genomic_DNA"/>
</dbReference>
<feature type="transmembrane region" description="Helical" evidence="8">
    <location>
        <begin position="410"/>
        <end position="431"/>
    </location>
</feature>
<evidence type="ECO:0000256" key="8">
    <source>
        <dbReference type="SAM" id="Phobius"/>
    </source>
</evidence>
<evidence type="ECO:0000256" key="6">
    <source>
        <dbReference type="ARBA" id="ARBA00022989"/>
    </source>
</evidence>
<feature type="transmembrane region" description="Helical" evidence="8">
    <location>
        <begin position="16"/>
        <end position="34"/>
    </location>
</feature>
<reference evidence="9 10" key="1">
    <citation type="submission" date="2020-08" db="EMBL/GenBank/DDBJ databases">
        <title>Genomic Encyclopedia of Type Strains, Phase III (KMG-III): the genomes of soil and plant-associated and newly described type strains.</title>
        <authorList>
            <person name="Whitman W."/>
        </authorList>
    </citation>
    <scope>NUCLEOTIDE SEQUENCE [LARGE SCALE GENOMIC DNA]</scope>
    <source>
        <strain evidence="9 10">CECT 8234</strain>
    </source>
</reference>
<comment type="subcellular location">
    <subcellularLocation>
        <location evidence="1">Cell membrane</location>
        <topology evidence="1">Multi-pass membrane protein</topology>
    </subcellularLocation>
</comment>
<name>A0A7W5G920_9BACL</name>
<feature type="transmembrane region" description="Helical" evidence="8">
    <location>
        <begin position="383"/>
        <end position="401"/>
    </location>
</feature>
<dbReference type="GO" id="GO:0016763">
    <property type="term" value="F:pentosyltransferase activity"/>
    <property type="evidence" value="ECO:0007669"/>
    <property type="project" value="TreeGrafter"/>
</dbReference>
<feature type="transmembrane region" description="Helical" evidence="8">
    <location>
        <begin position="121"/>
        <end position="137"/>
    </location>
</feature>
<feature type="transmembrane region" description="Helical" evidence="8">
    <location>
        <begin position="327"/>
        <end position="347"/>
    </location>
</feature>
<evidence type="ECO:0000256" key="2">
    <source>
        <dbReference type="ARBA" id="ARBA00022475"/>
    </source>
</evidence>
<feature type="transmembrane region" description="Helical" evidence="8">
    <location>
        <begin position="212"/>
        <end position="230"/>
    </location>
</feature>
<organism evidence="9 10">
    <name type="scientific">Paenibacillus endophyticus</name>
    <dbReference type="NCBI Taxonomy" id="1294268"/>
    <lineage>
        <taxon>Bacteria</taxon>
        <taxon>Bacillati</taxon>
        <taxon>Bacillota</taxon>
        <taxon>Bacilli</taxon>
        <taxon>Bacillales</taxon>
        <taxon>Paenibacillaceae</taxon>
        <taxon>Paenibacillus</taxon>
    </lineage>
</organism>
<feature type="transmembrane region" description="Helical" evidence="8">
    <location>
        <begin position="354"/>
        <end position="377"/>
    </location>
</feature>
<evidence type="ECO:0000256" key="7">
    <source>
        <dbReference type="ARBA" id="ARBA00023136"/>
    </source>
</evidence>
<proteinExistence type="predicted"/>
<dbReference type="RefSeq" id="WP_183559257.1">
    <property type="nucleotide sequence ID" value="NZ_JACHXW010000002.1"/>
</dbReference>
<evidence type="ECO:0000313" key="9">
    <source>
        <dbReference type="EMBL" id="MBB3150878.1"/>
    </source>
</evidence>
<evidence type="ECO:0000313" key="10">
    <source>
        <dbReference type="Proteomes" id="UP000518605"/>
    </source>
</evidence>
<protein>
    <recommendedName>
        <fullName evidence="11">Glycosyltransferase RgtA/B/C/D-like domain-containing protein</fullName>
    </recommendedName>
</protein>
<dbReference type="GO" id="GO:0005886">
    <property type="term" value="C:plasma membrane"/>
    <property type="evidence" value="ECO:0007669"/>
    <property type="project" value="UniProtKB-SubCell"/>
</dbReference>